<dbReference type="Gramene" id="TKW21505">
    <property type="protein sequence ID" value="TKW21505"/>
    <property type="gene ID" value="SEVIR_4G123700v2"/>
</dbReference>
<keyword evidence="5" id="KW-1185">Reference proteome</keyword>
<dbReference type="Pfam" id="PF02771">
    <property type="entry name" value="Acyl-CoA_dh_N"/>
    <property type="match status" value="1"/>
</dbReference>
<dbReference type="SUPFAM" id="SSF56645">
    <property type="entry name" value="Acyl-CoA dehydrogenase NM domain-like"/>
    <property type="match status" value="1"/>
</dbReference>
<evidence type="ECO:0000259" key="3">
    <source>
        <dbReference type="Pfam" id="PF02771"/>
    </source>
</evidence>
<proteinExistence type="predicted"/>
<dbReference type="EMBL" id="CM016555">
    <property type="protein sequence ID" value="TKW21505.1"/>
    <property type="molecule type" value="Genomic_DNA"/>
</dbReference>
<feature type="domain" description="Acyl-CoA dehydrogenase/oxidase N-terminal" evidence="3">
    <location>
        <begin position="50"/>
        <end position="157"/>
    </location>
</feature>
<dbReference type="GO" id="GO:0003995">
    <property type="term" value="F:acyl-CoA dehydrogenase activity"/>
    <property type="evidence" value="ECO:0007669"/>
    <property type="project" value="InterPro"/>
</dbReference>
<dbReference type="InterPro" id="IPR013786">
    <property type="entry name" value="AcylCoA_DH/ox_N"/>
</dbReference>
<dbReference type="InterPro" id="IPR009100">
    <property type="entry name" value="AcylCoA_DH/oxidase_NM_dom_sf"/>
</dbReference>
<feature type="region of interest" description="Disordered" evidence="1">
    <location>
        <begin position="340"/>
        <end position="374"/>
    </location>
</feature>
<dbReference type="Pfam" id="PF02770">
    <property type="entry name" value="Acyl-CoA_dh_M"/>
    <property type="match status" value="1"/>
</dbReference>
<accession>A0A4U6V0M6</accession>
<dbReference type="Gene3D" id="2.40.110.10">
    <property type="entry name" value="Butyryl-CoA Dehydrogenase, subunit A, domain 2"/>
    <property type="match status" value="1"/>
</dbReference>
<reference evidence="4" key="1">
    <citation type="submission" date="2019-03" db="EMBL/GenBank/DDBJ databases">
        <title>WGS assembly of Setaria viridis.</title>
        <authorList>
            <person name="Huang P."/>
            <person name="Jenkins J."/>
            <person name="Grimwood J."/>
            <person name="Barry K."/>
            <person name="Healey A."/>
            <person name="Mamidi S."/>
            <person name="Sreedasyam A."/>
            <person name="Shu S."/>
            <person name="Feldman M."/>
            <person name="Wu J."/>
            <person name="Yu Y."/>
            <person name="Chen C."/>
            <person name="Johnson J."/>
            <person name="Rokhsar D."/>
            <person name="Baxter I."/>
            <person name="Schmutz J."/>
            <person name="Brutnell T."/>
            <person name="Kellogg E."/>
        </authorList>
    </citation>
    <scope>NUCLEOTIDE SEQUENCE [LARGE SCALE GENOMIC DNA]</scope>
</reference>
<dbReference type="InterPro" id="IPR006091">
    <property type="entry name" value="Acyl-CoA_Oxase/DH_mid-dom"/>
</dbReference>
<dbReference type="GO" id="GO:0006635">
    <property type="term" value="P:fatty acid beta-oxidation"/>
    <property type="evidence" value="ECO:0007669"/>
    <property type="project" value="InterPro"/>
</dbReference>
<gene>
    <name evidence="4" type="ORF">SEVIR_4G123700v2</name>
</gene>
<evidence type="ECO:0008006" key="6">
    <source>
        <dbReference type="Google" id="ProtNLM"/>
    </source>
</evidence>
<evidence type="ECO:0000313" key="4">
    <source>
        <dbReference type="EMBL" id="TKW21505.1"/>
    </source>
</evidence>
<dbReference type="PANTHER" id="PTHR43188:SF6">
    <property type="entry name" value="OS06G0346300 PROTEIN"/>
    <property type="match status" value="1"/>
</dbReference>
<dbReference type="PANTHER" id="PTHR43188">
    <property type="entry name" value="ACYL-COENZYME A OXIDASE"/>
    <property type="match status" value="1"/>
</dbReference>
<feature type="domain" description="Acyl-CoA oxidase/dehydrogenase middle" evidence="2">
    <location>
        <begin position="165"/>
        <end position="257"/>
    </location>
</feature>
<dbReference type="InterPro" id="IPR045008">
    <property type="entry name" value="ACX4-like"/>
</dbReference>
<dbReference type="FunFam" id="2.40.110.10:FF:000013">
    <property type="entry name" value="Acyl-coenzyme A oxidase 4 peroxisomal"/>
    <property type="match status" value="1"/>
</dbReference>
<evidence type="ECO:0000256" key="1">
    <source>
        <dbReference type="SAM" id="MobiDB-lite"/>
    </source>
</evidence>
<dbReference type="AlphaFoldDB" id="A0A4U6V0M6"/>
<dbReference type="GO" id="GO:0050660">
    <property type="term" value="F:flavin adenine dinucleotide binding"/>
    <property type="evidence" value="ECO:0007669"/>
    <property type="project" value="InterPro"/>
</dbReference>
<evidence type="ECO:0000259" key="2">
    <source>
        <dbReference type="Pfam" id="PF02770"/>
    </source>
</evidence>
<organism evidence="4 5">
    <name type="scientific">Setaria viridis</name>
    <name type="common">Green bristlegrass</name>
    <name type="synonym">Setaria italica subsp. viridis</name>
    <dbReference type="NCBI Taxonomy" id="4556"/>
    <lineage>
        <taxon>Eukaryota</taxon>
        <taxon>Viridiplantae</taxon>
        <taxon>Streptophyta</taxon>
        <taxon>Embryophyta</taxon>
        <taxon>Tracheophyta</taxon>
        <taxon>Spermatophyta</taxon>
        <taxon>Magnoliopsida</taxon>
        <taxon>Liliopsida</taxon>
        <taxon>Poales</taxon>
        <taxon>Poaceae</taxon>
        <taxon>PACMAD clade</taxon>
        <taxon>Panicoideae</taxon>
        <taxon>Panicodae</taxon>
        <taxon>Paniceae</taxon>
        <taxon>Cenchrinae</taxon>
        <taxon>Setaria</taxon>
    </lineage>
</organism>
<name>A0A4U6V0M6_SETVI</name>
<evidence type="ECO:0000313" key="5">
    <source>
        <dbReference type="Proteomes" id="UP000298652"/>
    </source>
</evidence>
<dbReference type="GO" id="GO:0005777">
    <property type="term" value="C:peroxisome"/>
    <property type="evidence" value="ECO:0007669"/>
    <property type="project" value="TreeGrafter"/>
</dbReference>
<dbReference type="Gene3D" id="1.10.540.10">
    <property type="entry name" value="Acyl-CoA dehydrogenase/oxidase, N-terminal domain"/>
    <property type="match status" value="1"/>
</dbReference>
<protein>
    <recommendedName>
        <fullName evidence="6">Acyl-CoA dehydrogenase/oxidase N-terminal domain-containing protein</fullName>
    </recommendedName>
</protein>
<dbReference type="InterPro" id="IPR037069">
    <property type="entry name" value="AcylCoA_DH/ox_N_sf"/>
</dbReference>
<dbReference type="Proteomes" id="UP000298652">
    <property type="component" value="Chromosome 4"/>
</dbReference>
<dbReference type="InterPro" id="IPR046373">
    <property type="entry name" value="Acyl-CoA_Oxase/DH_mid-dom_sf"/>
</dbReference>
<sequence>MGMDLMRSLSFPPGSHWAGRDDTGSSIAVPCFLHRWLAVSDYYQLDELLTPEENDLRIKIRLFMENDVAPIIPQYWETAVLPFHLIPKLGSLGFLGGIIKGHECPGLSATAYAMCISEVARVDASIASFCLVQSCLAMLCIAQLGSESQKDKYLPSLSKLHKVCAYALTEPDYGSDASSLNTVARKVPGGWVLNGRKRWPGNSSFADVLVVLARNTSTNQVNGFIVNGGSPGLQISKIENKVSMRMVQNCDIELKNVFVPEDDRLPVACFQSCHGCLGQHWHRSRGVRRMPEVPGREETVARTPSRVPAEPREACQDAWQHPGHVALRLAPLQAARLRQDDHRPGQPGQGMDHEAGKGDGGARQGALWRQRHCH</sequence>